<dbReference type="PANTHER" id="PTHR46796">
    <property type="entry name" value="HTH-TYPE TRANSCRIPTIONAL ACTIVATOR RHAS-RELATED"/>
    <property type="match status" value="1"/>
</dbReference>
<feature type="domain" description="HTH araC/xylS-type" evidence="4">
    <location>
        <begin position="215"/>
        <end position="312"/>
    </location>
</feature>
<name>A0A6J7G0L3_9ZZZZ</name>
<evidence type="ECO:0000313" key="5">
    <source>
        <dbReference type="EMBL" id="CAB4901447.1"/>
    </source>
</evidence>
<dbReference type="EMBL" id="CAFBMQ010000023">
    <property type="protein sequence ID" value="CAB4901447.1"/>
    <property type="molecule type" value="Genomic_DNA"/>
</dbReference>
<dbReference type="SMART" id="SM00342">
    <property type="entry name" value="HTH_ARAC"/>
    <property type="match status" value="1"/>
</dbReference>
<dbReference type="Pfam" id="PF12833">
    <property type="entry name" value="HTH_18"/>
    <property type="match status" value="1"/>
</dbReference>
<accession>A0A6J7G0L3</accession>
<evidence type="ECO:0000256" key="2">
    <source>
        <dbReference type="ARBA" id="ARBA00023125"/>
    </source>
</evidence>
<dbReference type="GO" id="GO:0003700">
    <property type="term" value="F:DNA-binding transcription factor activity"/>
    <property type="evidence" value="ECO:0007669"/>
    <property type="project" value="InterPro"/>
</dbReference>
<dbReference type="AlphaFoldDB" id="A0A6J7G0L3"/>
<dbReference type="PROSITE" id="PS01124">
    <property type="entry name" value="HTH_ARAC_FAMILY_2"/>
    <property type="match status" value="1"/>
</dbReference>
<dbReference type="GO" id="GO:0043565">
    <property type="term" value="F:sequence-specific DNA binding"/>
    <property type="evidence" value="ECO:0007669"/>
    <property type="project" value="InterPro"/>
</dbReference>
<evidence type="ECO:0000259" key="4">
    <source>
        <dbReference type="PROSITE" id="PS01124"/>
    </source>
</evidence>
<keyword evidence="1" id="KW-0805">Transcription regulation</keyword>
<sequence>MVAVTDEVRTVQGVGRAQAQDAWGRLLSSTHLPWSIAELDADAPGFRATVRRRHLADLVLVDCTCDPCSGTRRAHDIAATDGEYLVMLMTLSGREVVGQGGRQAQLRPGSVVVWDSTTPAEFVVQERLVKRSLVVPKAALAEVGSRGMLLTGTVLDSSAPAVTLLGAYLDGLSSTLDDLPLAALPAARNATIELLAAALQDAPAGPPGHPAVVRAAAEAHVDRHLGDPALVPASVAAALGVSLRTLQRAFAPTGEGVAGHIRTRRLARARDELLAGRTVAQVARRWHYADASHFSRTFKQQFGHNPSELPGPAARAR</sequence>
<gene>
    <name evidence="5" type="ORF">UFOPK3609_00302</name>
</gene>
<evidence type="ECO:0000256" key="3">
    <source>
        <dbReference type="ARBA" id="ARBA00023163"/>
    </source>
</evidence>
<protein>
    <submittedName>
        <fullName evidence="5">Unannotated protein</fullName>
    </submittedName>
</protein>
<evidence type="ECO:0000256" key="1">
    <source>
        <dbReference type="ARBA" id="ARBA00023015"/>
    </source>
</evidence>
<dbReference type="Pfam" id="PF14525">
    <property type="entry name" value="AraC_binding_2"/>
    <property type="match status" value="1"/>
</dbReference>
<dbReference type="Gene3D" id="1.10.10.60">
    <property type="entry name" value="Homeodomain-like"/>
    <property type="match status" value="1"/>
</dbReference>
<proteinExistence type="predicted"/>
<dbReference type="PANTHER" id="PTHR46796:SF6">
    <property type="entry name" value="ARAC SUBFAMILY"/>
    <property type="match status" value="1"/>
</dbReference>
<keyword evidence="2" id="KW-0238">DNA-binding</keyword>
<reference evidence="5" key="1">
    <citation type="submission" date="2020-05" db="EMBL/GenBank/DDBJ databases">
        <authorList>
            <person name="Chiriac C."/>
            <person name="Salcher M."/>
            <person name="Ghai R."/>
            <person name="Kavagutti S V."/>
        </authorList>
    </citation>
    <scope>NUCLEOTIDE SEQUENCE</scope>
</reference>
<keyword evidence="3" id="KW-0804">Transcription</keyword>
<dbReference type="SUPFAM" id="SSF46689">
    <property type="entry name" value="Homeodomain-like"/>
    <property type="match status" value="1"/>
</dbReference>
<organism evidence="5">
    <name type="scientific">freshwater metagenome</name>
    <dbReference type="NCBI Taxonomy" id="449393"/>
    <lineage>
        <taxon>unclassified sequences</taxon>
        <taxon>metagenomes</taxon>
        <taxon>ecological metagenomes</taxon>
    </lineage>
</organism>
<dbReference type="InterPro" id="IPR009057">
    <property type="entry name" value="Homeodomain-like_sf"/>
</dbReference>
<dbReference type="InterPro" id="IPR018060">
    <property type="entry name" value="HTH_AraC"/>
</dbReference>
<dbReference type="InterPro" id="IPR050204">
    <property type="entry name" value="AraC_XylS_family_regulators"/>
</dbReference>
<dbReference type="InterPro" id="IPR035418">
    <property type="entry name" value="AraC-bd_2"/>
</dbReference>